<dbReference type="PANTHER" id="PTHR11387">
    <property type="entry name" value="CYTOCHROME C OXIDASE SUBUNIT 6B"/>
    <property type="match status" value="1"/>
</dbReference>
<dbReference type="FunFam" id="1.10.10.140:FF:000001">
    <property type="entry name" value="Cytochrome c oxidase subunit 6B1"/>
    <property type="match status" value="1"/>
</dbReference>
<evidence type="ECO:0000256" key="1">
    <source>
        <dbReference type="ARBA" id="ARBA00004173"/>
    </source>
</evidence>
<reference evidence="6" key="2">
    <citation type="submission" date="2025-09" db="UniProtKB">
        <authorList>
            <consortium name="Ensembl"/>
        </authorList>
    </citation>
    <scope>IDENTIFICATION</scope>
</reference>
<organism evidence="6 7">
    <name type="scientific">Gadus morhua</name>
    <name type="common">Atlantic cod</name>
    <dbReference type="NCBI Taxonomy" id="8049"/>
    <lineage>
        <taxon>Eukaryota</taxon>
        <taxon>Metazoa</taxon>
        <taxon>Chordata</taxon>
        <taxon>Craniata</taxon>
        <taxon>Vertebrata</taxon>
        <taxon>Euteleostomi</taxon>
        <taxon>Actinopterygii</taxon>
        <taxon>Neopterygii</taxon>
        <taxon>Teleostei</taxon>
        <taxon>Neoteleostei</taxon>
        <taxon>Acanthomorphata</taxon>
        <taxon>Zeiogadaria</taxon>
        <taxon>Gadariae</taxon>
        <taxon>Gadiformes</taxon>
        <taxon>Gadoidei</taxon>
        <taxon>Gadidae</taxon>
        <taxon>Gadus</taxon>
    </lineage>
</organism>
<sequence>MYMEDIQTKLDNYRTAPFDARFPNQNQTKNCWSNYLDFHRCQKSLTAKGVDVTPCDWYRRVYKSLCPMSWVQKWEDQRADGTFPGKI</sequence>
<dbReference type="OMA" id="NEWIAKW"/>
<dbReference type="InterPro" id="IPR036549">
    <property type="entry name" value="CX6/COA6-like_sf"/>
</dbReference>
<reference evidence="6" key="1">
    <citation type="submission" date="2025-08" db="UniProtKB">
        <authorList>
            <consortium name="Ensembl"/>
        </authorList>
    </citation>
    <scope>IDENTIFICATION</scope>
</reference>
<dbReference type="PROSITE" id="PS51808">
    <property type="entry name" value="CHCH"/>
    <property type="match status" value="1"/>
</dbReference>
<dbReference type="AlphaFoldDB" id="A0A8C5AML5"/>
<dbReference type="GO" id="GO:0045277">
    <property type="term" value="C:respiratory chain complex IV"/>
    <property type="evidence" value="ECO:0007669"/>
    <property type="project" value="InterPro"/>
</dbReference>
<dbReference type="InterPro" id="IPR048280">
    <property type="entry name" value="COX6B-like"/>
</dbReference>
<feature type="disulfide bond" evidence="5">
    <location>
        <begin position="41"/>
        <end position="55"/>
    </location>
</feature>
<evidence type="ECO:0000256" key="3">
    <source>
        <dbReference type="ARBA" id="ARBA00023157"/>
    </source>
</evidence>
<feature type="disulfide bond" evidence="5">
    <location>
        <begin position="31"/>
        <end position="66"/>
    </location>
</feature>
<dbReference type="Pfam" id="PF02297">
    <property type="entry name" value="COX6B"/>
    <property type="match status" value="1"/>
</dbReference>
<comment type="subcellular location">
    <subcellularLocation>
        <location evidence="1">Mitochondrion</location>
    </subcellularLocation>
</comment>
<dbReference type="SUPFAM" id="SSF47694">
    <property type="entry name" value="Cytochrome c oxidase subunit h"/>
    <property type="match status" value="1"/>
</dbReference>
<name>A0A8C5AML5_GADMO</name>
<dbReference type="PIRSF" id="PIRSF000278">
    <property type="entry name" value="Cyt_c_oxidase_6B"/>
    <property type="match status" value="1"/>
</dbReference>
<proteinExistence type="inferred from homology"/>
<dbReference type="Gene3D" id="1.10.10.140">
    <property type="entry name" value="Cytochrome c oxidase, subunit VIb"/>
    <property type="match status" value="1"/>
</dbReference>
<dbReference type="GeneTree" id="ENSGT00940000164148"/>
<dbReference type="InterPro" id="IPR003213">
    <property type="entry name" value="Cyt_c_oxidase_su6B"/>
</dbReference>
<keyword evidence="7" id="KW-1185">Reference proteome</keyword>
<evidence type="ECO:0000313" key="6">
    <source>
        <dbReference type="Ensembl" id="ENSGMOP00000034326.1"/>
    </source>
</evidence>
<evidence type="ECO:0000256" key="5">
    <source>
        <dbReference type="PIRSR" id="PIRSR000278-1"/>
    </source>
</evidence>
<accession>A0A8C5AML5</accession>
<evidence type="ECO:0000256" key="4">
    <source>
        <dbReference type="PIRNR" id="PIRNR000278"/>
    </source>
</evidence>
<comment type="similarity">
    <text evidence="4">Belongs to the cytochrome c oxidase subunit 6B.</text>
</comment>
<dbReference type="CDD" id="cd00926">
    <property type="entry name" value="Cyt_c_Oxidase_VIb"/>
    <property type="match status" value="1"/>
</dbReference>
<keyword evidence="3 5" id="KW-1015">Disulfide bond</keyword>
<dbReference type="Ensembl" id="ENSGMOT00000062365.1">
    <property type="protein sequence ID" value="ENSGMOP00000034326.1"/>
    <property type="gene ID" value="ENSGMOG00000002955.2"/>
</dbReference>
<evidence type="ECO:0000313" key="7">
    <source>
        <dbReference type="Proteomes" id="UP000694546"/>
    </source>
</evidence>
<dbReference type="GO" id="GO:0005739">
    <property type="term" value="C:mitochondrion"/>
    <property type="evidence" value="ECO:0007669"/>
    <property type="project" value="UniProtKB-SubCell"/>
</dbReference>
<dbReference type="Proteomes" id="UP000694546">
    <property type="component" value="Chromosome 18"/>
</dbReference>
<comment type="function">
    <text evidence="4">Component of the cytochrome c oxidase, the last enzyme in the mitochondrial electron transport chain which drives oxidative phosphorylation.</text>
</comment>
<evidence type="ECO:0000256" key="2">
    <source>
        <dbReference type="ARBA" id="ARBA00023128"/>
    </source>
</evidence>
<protein>
    <recommendedName>
        <fullName evidence="4">Cytochrome c oxidase subunit</fullName>
    </recommendedName>
</protein>
<keyword evidence="2 4" id="KW-0496">Mitochondrion</keyword>